<organism evidence="2">
    <name type="scientific">Candidatus Kentrum sp. LFY</name>
    <dbReference type="NCBI Taxonomy" id="2126342"/>
    <lineage>
        <taxon>Bacteria</taxon>
        <taxon>Pseudomonadati</taxon>
        <taxon>Pseudomonadota</taxon>
        <taxon>Gammaproteobacteria</taxon>
        <taxon>Candidatus Kentrum</taxon>
    </lineage>
</organism>
<protein>
    <submittedName>
        <fullName evidence="2">Uncharacterized protein</fullName>
    </submittedName>
</protein>
<feature type="transmembrane region" description="Helical" evidence="1">
    <location>
        <begin position="35"/>
        <end position="55"/>
    </location>
</feature>
<keyword evidence="1" id="KW-0472">Membrane</keyword>
<evidence type="ECO:0000256" key="1">
    <source>
        <dbReference type="SAM" id="Phobius"/>
    </source>
</evidence>
<dbReference type="AlphaFoldDB" id="A0A450UK55"/>
<dbReference type="EMBL" id="CAADFF010000040">
    <property type="protein sequence ID" value="VFJ92913.1"/>
    <property type="molecule type" value="Genomic_DNA"/>
</dbReference>
<keyword evidence="1" id="KW-0812">Transmembrane</keyword>
<feature type="transmembrane region" description="Helical" evidence="1">
    <location>
        <begin position="67"/>
        <end position="88"/>
    </location>
</feature>
<keyword evidence="1" id="KW-1133">Transmembrane helix</keyword>
<reference evidence="2" key="1">
    <citation type="submission" date="2019-02" db="EMBL/GenBank/DDBJ databases">
        <authorList>
            <person name="Gruber-Vodicka R. H."/>
            <person name="Seah K. B. B."/>
        </authorList>
    </citation>
    <scope>NUCLEOTIDE SEQUENCE</scope>
    <source>
        <strain evidence="2">BECK_M7</strain>
    </source>
</reference>
<proteinExistence type="predicted"/>
<gene>
    <name evidence="2" type="ORF">BECKLFY1418B_GA0070995_104014</name>
</gene>
<sequence length="124" mass="14056">MVITFLMLTLCYAFNNVSGSNWAIVNDYMMSRLQGSWISGGISAVGGIIAILALVHIVPAIPAIFEVIEWIVIVASVVGLIMSSYAYWRSKRTNSWADRRQERIRHHDLTRQSRNQNSIAWRTC</sequence>
<evidence type="ECO:0000313" key="2">
    <source>
        <dbReference type="EMBL" id="VFJ92913.1"/>
    </source>
</evidence>
<accession>A0A450UK55</accession>
<name>A0A450UK55_9GAMM</name>